<dbReference type="Proteomes" id="UP000636479">
    <property type="component" value="Unassembled WGS sequence"/>
</dbReference>
<dbReference type="PROSITE" id="PS50211">
    <property type="entry name" value="DENN"/>
    <property type="match status" value="1"/>
</dbReference>
<dbReference type="PANTHER" id="PTHR13677">
    <property type="entry name" value="LD41638P"/>
    <property type="match status" value="1"/>
</dbReference>
<dbReference type="InterPro" id="IPR037516">
    <property type="entry name" value="Tripartite_DENN"/>
</dbReference>
<evidence type="ECO:0000313" key="4">
    <source>
        <dbReference type="EMBL" id="KAF7309518.1"/>
    </source>
</evidence>
<dbReference type="PANTHER" id="PTHR13677:SF0">
    <property type="entry name" value="LD41638P"/>
    <property type="match status" value="1"/>
</dbReference>
<organism evidence="4 5">
    <name type="scientific">Mycena indigotica</name>
    <dbReference type="NCBI Taxonomy" id="2126181"/>
    <lineage>
        <taxon>Eukaryota</taxon>
        <taxon>Fungi</taxon>
        <taxon>Dikarya</taxon>
        <taxon>Basidiomycota</taxon>
        <taxon>Agaricomycotina</taxon>
        <taxon>Agaricomycetes</taxon>
        <taxon>Agaricomycetidae</taxon>
        <taxon>Agaricales</taxon>
        <taxon>Marasmiineae</taxon>
        <taxon>Mycenaceae</taxon>
        <taxon>Mycena</taxon>
    </lineage>
</organism>
<dbReference type="SMART" id="SM00368">
    <property type="entry name" value="LRR_RI"/>
    <property type="match status" value="6"/>
</dbReference>
<gene>
    <name evidence="4" type="ORF">MIND_00322600</name>
</gene>
<reference evidence="4" key="1">
    <citation type="submission" date="2020-05" db="EMBL/GenBank/DDBJ databases">
        <title>Mycena genomes resolve the evolution of fungal bioluminescence.</title>
        <authorList>
            <person name="Tsai I.J."/>
        </authorList>
    </citation>
    <scope>NUCLEOTIDE SEQUENCE</scope>
    <source>
        <strain evidence="4">171206Taipei</strain>
    </source>
</reference>
<name>A0A8H6T1Y8_9AGAR</name>
<dbReference type="InterPro" id="IPR032675">
    <property type="entry name" value="LRR_dom_sf"/>
</dbReference>
<dbReference type="GO" id="GO:0005085">
    <property type="term" value="F:guanyl-nucleotide exchange factor activity"/>
    <property type="evidence" value="ECO:0007669"/>
    <property type="project" value="InterPro"/>
</dbReference>
<dbReference type="InterPro" id="IPR001611">
    <property type="entry name" value="Leu-rich_rpt"/>
</dbReference>
<dbReference type="CDD" id="cd00116">
    <property type="entry name" value="LRR_RI"/>
    <property type="match status" value="1"/>
</dbReference>
<evidence type="ECO:0000259" key="3">
    <source>
        <dbReference type="PROSITE" id="PS50211"/>
    </source>
</evidence>
<feature type="region of interest" description="Disordered" evidence="2">
    <location>
        <begin position="1"/>
        <end position="70"/>
    </location>
</feature>
<keyword evidence="5" id="KW-1185">Reference proteome</keyword>
<dbReference type="OrthoDB" id="10265409at2759"/>
<feature type="region of interest" description="Disordered" evidence="2">
    <location>
        <begin position="869"/>
        <end position="901"/>
    </location>
</feature>
<dbReference type="AlphaFoldDB" id="A0A8H6T1Y8"/>
<evidence type="ECO:0000256" key="2">
    <source>
        <dbReference type="SAM" id="MobiDB-lite"/>
    </source>
</evidence>
<dbReference type="SUPFAM" id="SSF52047">
    <property type="entry name" value="RNI-like"/>
    <property type="match status" value="1"/>
</dbReference>
<feature type="compositionally biased region" description="Acidic residues" evidence="2">
    <location>
        <begin position="869"/>
        <end position="880"/>
    </location>
</feature>
<dbReference type="Pfam" id="PF13516">
    <property type="entry name" value="LRR_6"/>
    <property type="match status" value="1"/>
</dbReference>
<dbReference type="GO" id="GO:0055037">
    <property type="term" value="C:recycling endosome"/>
    <property type="evidence" value="ECO:0007669"/>
    <property type="project" value="TreeGrafter"/>
</dbReference>
<protein>
    <submittedName>
        <fullName evidence="4">UDENN domain-containing protein</fullName>
    </submittedName>
</protein>
<accession>A0A8H6T1Y8</accession>
<sequence>MSFGSGDDIGDGELNALSPSPSSFATPTGPSPSPSPSPSIAQPSHRNPEGLAQRPQGIVRSRTFHSVPKSRRKNSEIDALVVDPDVLAHMRRWILGVAIVEFDVDEGPVITGIYPPLVIADAENIAFSAFPDSPQFEEGTQSHSFCIRELPLTLPGRESSPAKDGFLYGFAHFTQRKVHSSKRGYEQRSLVILTRHAYPALFTQICTLLGPLFQEHGLPMLEAACHNIAMWSDPTPGLVTELGFLGTVLTVELPLSADQQQLASKSFDPKEYILASSSWFSPPPILLFEAALSHLWSIWECLVLCEPLLVFGTSPAQTSQAIWWLRDLLRPLPLTGDIRPYFTIHDTDHAVMASRLPPTAGRILGVTNPVFERECAHWPHILSLGRQILLNNTSHSASAGNTRAPAGPAPGWKTRNHTRYISKDRVLLKRFEEACNLGSERDRLDASLELRRHFHARSTELLVPLTRYLQTLIPTPAEKASANRNEPLRMRPFSAPAFLSSLKTGSVTLPFRSTARRKEFYERLLRTPTFVFSLNGRSLKLDSRADIEPYISQVDPSQIEEIHFGGNTIGVDASLALAEFLQKANNLKVADFADIFTGRLITEIPQALKAICDALKDKTSLVEINLSDNAFGGRSVEPMVPFLIENRSFQVLKLNNNGLGPAGGVVLANALLESAKLSQAEGNKSNLHTVICGRNRLEDGSAPAWAEAFAAHGTLQHIRMPQNGIRMDGIAALAKGLSKCPDMREIDLQDNAFIADGELAGVQAWTEALKQWPELRVLNLSDCVLSSDGDVPTIITALAGGSNPKLHTLQIQNNNLESESFEALSGGIDKMPELKLVEVQWNEVDDDNEHLQTIAAYLKRRGGKIVINDEDDEEEVEAEGSADKSDDLDELTEKLGKVDIQ</sequence>
<dbReference type="InterPro" id="IPR024224">
    <property type="entry name" value="DENND6"/>
</dbReference>
<evidence type="ECO:0000313" key="5">
    <source>
        <dbReference type="Proteomes" id="UP000636479"/>
    </source>
</evidence>
<feature type="compositionally biased region" description="Basic and acidic residues" evidence="2">
    <location>
        <begin position="881"/>
        <end position="901"/>
    </location>
</feature>
<dbReference type="RefSeq" id="XP_037222968.1">
    <property type="nucleotide sequence ID" value="XM_037360083.1"/>
</dbReference>
<dbReference type="EMBL" id="JACAZF010000003">
    <property type="protein sequence ID" value="KAF7309518.1"/>
    <property type="molecule type" value="Genomic_DNA"/>
</dbReference>
<comment type="caution">
    <text evidence="4">The sequence shown here is derived from an EMBL/GenBank/DDBJ whole genome shotgun (WGS) entry which is preliminary data.</text>
</comment>
<feature type="compositionally biased region" description="Low complexity" evidence="2">
    <location>
        <begin position="18"/>
        <end position="28"/>
    </location>
</feature>
<dbReference type="Gene3D" id="3.80.10.10">
    <property type="entry name" value="Ribonuclease Inhibitor"/>
    <property type="match status" value="1"/>
</dbReference>
<feature type="domain" description="UDENN" evidence="3">
    <location>
        <begin position="95"/>
        <end position="546"/>
    </location>
</feature>
<proteinExistence type="inferred from homology"/>
<comment type="similarity">
    <text evidence="1">Belongs to the DENND6 family.</text>
</comment>
<dbReference type="GeneID" id="59342599"/>
<evidence type="ECO:0000256" key="1">
    <source>
        <dbReference type="ARBA" id="ARBA00007159"/>
    </source>
</evidence>